<comment type="caution">
    <text evidence="2">The sequence shown here is derived from an EMBL/GenBank/DDBJ whole genome shotgun (WGS) entry which is preliminary data.</text>
</comment>
<reference evidence="2" key="1">
    <citation type="submission" date="2023-07" db="EMBL/GenBank/DDBJ databases">
        <title>draft genome sequence of fig (Ficus carica).</title>
        <authorList>
            <person name="Takahashi T."/>
            <person name="Nishimura K."/>
        </authorList>
    </citation>
    <scope>NUCLEOTIDE SEQUENCE</scope>
</reference>
<sequence length="290" mass="31432">MKKKHSDFSPMIDFTKPLTVLPPLFVNPSLEMVVYTPNLGVSRSQPVASPPCSPIPKDANLVVPFQVNPPSPTMSDHMEIVQPSSQNSGDTVPIKVETSTHTLLVNLSPERVGSPSVNQGDTEVVLVDEDFIGPEFEEGASIPTIVPAVEDPVPIYIPSSVLIADHRLSLKSINKVPLFRRCMSLMKMSWNHFLNPHAKVVSVVQSEKSNVESEPEPVTNPALEQASVPNPVPEVESESVPATDLISAPTLKPAHETSVPAETPKQKGKYASKTSASRKTSNLIEKESQL</sequence>
<evidence type="ECO:0000256" key="1">
    <source>
        <dbReference type="SAM" id="MobiDB-lite"/>
    </source>
</evidence>
<accession>A0AA87ZYL5</accession>
<dbReference type="EMBL" id="BTGU01000019">
    <property type="protein sequence ID" value="GMN44718.1"/>
    <property type="molecule type" value="Genomic_DNA"/>
</dbReference>
<gene>
    <name evidence="2" type="ORF">TIFTF001_013910</name>
</gene>
<feature type="compositionally biased region" description="Polar residues" evidence="1">
    <location>
        <begin position="272"/>
        <end position="283"/>
    </location>
</feature>
<keyword evidence="3" id="KW-1185">Reference proteome</keyword>
<proteinExistence type="predicted"/>
<dbReference type="AlphaFoldDB" id="A0AA87ZYL5"/>
<feature type="region of interest" description="Disordered" evidence="1">
    <location>
        <begin position="206"/>
        <end position="290"/>
    </location>
</feature>
<dbReference type="Gramene" id="FCD_00020251-RA">
    <property type="protein sequence ID" value="FCD_00020251-RA:cds"/>
    <property type="gene ID" value="FCD_00020251"/>
</dbReference>
<dbReference type="Proteomes" id="UP001187192">
    <property type="component" value="Unassembled WGS sequence"/>
</dbReference>
<evidence type="ECO:0000313" key="2">
    <source>
        <dbReference type="EMBL" id="GMN44718.1"/>
    </source>
</evidence>
<name>A0AA87ZYL5_FICCA</name>
<organism evidence="2 3">
    <name type="scientific">Ficus carica</name>
    <name type="common">Common fig</name>
    <dbReference type="NCBI Taxonomy" id="3494"/>
    <lineage>
        <taxon>Eukaryota</taxon>
        <taxon>Viridiplantae</taxon>
        <taxon>Streptophyta</taxon>
        <taxon>Embryophyta</taxon>
        <taxon>Tracheophyta</taxon>
        <taxon>Spermatophyta</taxon>
        <taxon>Magnoliopsida</taxon>
        <taxon>eudicotyledons</taxon>
        <taxon>Gunneridae</taxon>
        <taxon>Pentapetalae</taxon>
        <taxon>rosids</taxon>
        <taxon>fabids</taxon>
        <taxon>Rosales</taxon>
        <taxon>Moraceae</taxon>
        <taxon>Ficeae</taxon>
        <taxon>Ficus</taxon>
    </lineage>
</organism>
<evidence type="ECO:0000313" key="3">
    <source>
        <dbReference type="Proteomes" id="UP001187192"/>
    </source>
</evidence>
<protein>
    <submittedName>
        <fullName evidence="2">Uncharacterized protein</fullName>
    </submittedName>
</protein>